<feature type="binding site" evidence="7">
    <location>
        <position position="180"/>
    </location>
    <ligand>
        <name>S-adenosyl-L-methionine</name>
        <dbReference type="ChEBI" id="CHEBI:59789"/>
    </ligand>
</feature>
<dbReference type="GO" id="GO:0003723">
    <property type="term" value="F:RNA binding"/>
    <property type="evidence" value="ECO:0007669"/>
    <property type="project" value="UniProtKB-UniRule"/>
</dbReference>
<sequence>MLPQSFTERMQGLLESEYEEFLASFEHEKYQALRLNPLKKDDMSVITEKVKQTFQLQPVPWAENGYYYTKEDQPGKHPWHEAGLYYIQEPSAMAPVTLLSPQPGERILDLCAAPGGKSTQIASAMEGERLLVTNEIHPARAKILSENVERMGIRNACVLNETPEHLADIFEEYFDRILVDAPCSGEGMFRKNEVACEEWSPENVQLCADRQDGILECAARMLVPGGRLVYSTCTFAPAENEGSISRFLAKHEEFEIVPIDKKALGIPEGCDGIPGCVENPAPGIEGTLRLWPHKLKGEGHYAAVLQKKGKLPEGYQPVCATGTEKGIPAKNLAKDWAEYFAFAKETFSEKLMGEAGLCTAGEGFLAFGDNLYRMPERMPGVKGLKVLRPGLHLGTLKKNRFEPAHALALALCPKDVKHVWNLSVEEAAAYLKGQTFSAEGEKGWYLICVDDISLGWGKLAGGIMKNHYPKGLRK</sequence>
<keyword evidence="5 7" id="KW-0949">S-adenosyl-L-methionine</keyword>
<dbReference type="PROSITE" id="PS51686">
    <property type="entry name" value="SAM_MT_RSMB_NOP"/>
    <property type="match status" value="1"/>
</dbReference>
<dbReference type="Gene3D" id="3.30.70.1170">
    <property type="entry name" value="Sun protein, domain 3"/>
    <property type="match status" value="1"/>
</dbReference>
<comment type="similarity">
    <text evidence="1 7">Belongs to the class I-like SAM-binding methyltransferase superfamily. RsmB/NOP family.</text>
</comment>
<keyword evidence="6 7" id="KW-0694">RNA-binding</keyword>
<dbReference type="InterPro" id="IPR031341">
    <property type="entry name" value="Methyltr_RsmF_N"/>
</dbReference>
<proteinExistence type="inferred from homology"/>
<feature type="binding site" evidence="7">
    <location>
        <position position="135"/>
    </location>
    <ligand>
        <name>S-adenosyl-L-methionine</name>
        <dbReference type="ChEBI" id="CHEBI:59789"/>
    </ligand>
</feature>
<dbReference type="Pfam" id="PF17126">
    <property type="entry name" value="RsmF_methylt_CI"/>
    <property type="match status" value="1"/>
</dbReference>
<feature type="domain" description="SAM-dependent MTase RsmB/NOP-type" evidence="8">
    <location>
        <begin position="21"/>
        <end position="308"/>
    </location>
</feature>
<dbReference type="PANTHER" id="PTHR22807">
    <property type="entry name" value="NOP2 YEAST -RELATED NOL1/NOP2/FMU SUN DOMAIN-CONTAINING"/>
    <property type="match status" value="1"/>
</dbReference>
<keyword evidence="4 7" id="KW-0808">Transferase</keyword>
<organism evidence="9 10">
    <name type="scientific">Waltera acetigignens</name>
    <dbReference type="NCBI Taxonomy" id="2981769"/>
    <lineage>
        <taxon>Bacteria</taxon>
        <taxon>Bacillati</taxon>
        <taxon>Bacillota</taxon>
        <taxon>Clostridia</taxon>
        <taxon>Lachnospirales</taxon>
        <taxon>Lachnospiraceae</taxon>
        <taxon>Waltera</taxon>
    </lineage>
</organism>
<evidence type="ECO:0000256" key="5">
    <source>
        <dbReference type="ARBA" id="ARBA00022691"/>
    </source>
</evidence>
<dbReference type="EMBL" id="JAJEPV010000063">
    <property type="protein sequence ID" value="MCC2121179.1"/>
    <property type="molecule type" value="Genomic_DNA"/>
</dbReference>
<dbReference type="GO" id="GO:0008173">
    <property type="term" value="F:RNA methyltransferase activity"/>
    <property type="evidence" value="ECO:0007669"/>
    <property type="project" value="InterPro"/>
</dbReference>
<evidence type="ECO:0000256" key="6">
    <source>
        <dbReference type="ARBA" id="ARBA00022884"/>
    </source>
</evidence>
<dbReference type="AlphaFoldDB" id="A0AAE3A4A9"/>
<comment type="caution">
    <text evidence="9">The sequence shown here is derived from an EMBL/GenBank/DDBJ whole genome shotgun (WGS) entry which is preliminary data.</text>
</comment>
<evidence type="ECO:0000256" key="2">
    <source>
        <dbReference type="ARBA" id="ARBA00022490"/>
    </source>
</evidence>
<dbReference type="Pfam" id="PF01189">
    <property type="entry name" value="Methyltr_RsmB-F"/>
    <property type="match status" value="1"/>
</dbReference>
<dbReference type="Gene3D" id="2.30.130.60">
    <property type="match status" value="1"/>
</dbReference>
<dbReference type="CDD" id="cd21147">
    <property type="entry name" value="RsmF_methylt_CTD1"/>
    <property type="match status" value="1"/>
</dbReference>
<feature type="binding site" evidence="7">
    <location>
        <begin position="111"/>
        <end position="117"/>
    </location>
    <ligand>
        <name>S-adenosyl-L-methionine</name>
        <dbReference type="ChEBI" id="CHEBI:59789"/>
    </ligand>
</feature>
<keyword evidence="10" id="KW-1185">Reference proteome</keyword>
<dbReference type="CDD" id="cd02440">
    <property type="entry name" value="AdoMet_MTases"/>
    <property type="match status" value="1"/>
</dbReference>
<evidence type="ECO:0000313" key="9">
    <source>
        <dbReference type="EMBL" id="MCC2121179.1"/>
    </source>
</evidence>
<evidence type="ECO:0000313" key="10">
    <source>
        <dbReference type="Proteomes" id="UP001197795"/>
    </source>
</evidence>
<keyword evidence="2" id="KW-0963">Cytoplasm</keyword>
<feature type="active site" description="Nucleophile" evidence="7">
    <location>
        <position position="233"/>
    </location>
</feature>
<dbReference type="PRINTS" id="PR02008">
    <property type="entry name" value="RCMTFAMILY"/>
</dbReference>
<comment type="caution">
    <text evidence="7">Lacks conserved residue(s) required for the propagation of feature annotation.</text>
</comment>
<dbReference type="Pfam" id="PF17125">
    <property type="entry name" value="Methyltr_RsmF_N"/>
    <property type="match status" value="1"/>
</dbReference>
<name>A0AAE3A4A9_9FIRM</name>
<dbReference type="PROSITE" id="PS01153">
    <property type="entry name" value="NOL1_NOP2_SUN"/>
    <property type="match status" value="1"/>
</dbReference>
<gene>
    <name evidence="9" type="ORF">LKD75_16585</name>
</gene>
<accession>A0AAE3A4A9</accession>
<dbReference type="Gene3D" id="3.40.50.150">
    <property type="entry name" value="Vaccinia Virus protein VP39"/>
    <property type="match status" value="1"/>
</dbReference>
<dbReference type="RefSeq" id="WP_119624197.1">
    <property type="nucleotide sequence ID" value="NZ_JAJEPV010000063.1"/>
</dbReference>
<dbReference type="InterPro" id="IPR001678">
    <property type="entry name" value="MeTrfase_RsmB-F_NOP2_dom"/>
</dbReference>
<dbReference type="InterPro" id="IPR018314">
    <property type="entry name" value="RsmB/NOL1/NOP2-like_CS"/>
</dbReference>
<dbReference type="PANTHER" id="PTHR22807:SF30">
    <property type="entry name" value="28S RRNA (CYTOSINE(4447)-C(5))-METHYLTRANSFERASE-RELATED"/>
    <property type="match status" value="1"/>
</dbReference>
<dbReference type="InterPro" id="IPR031340">
    <property type="entry name" value="RsmF_methylt_CI"/>
</dbReference>
<dbReference type="InterPro" id="IPR023267">
    <property type="entry name" value="RCMT"/>
</dbReference>
<evidence type="ECO:0000259" key="8">
    <source>
        <dbReference type="PROSITE" id="PS51686"/>
    </source>
</evidence>
<dbReference type="InterPro" id="IPR027391">
    <property type="entry name" value="Nol1_Nop2_Fmu_2"/>
</dbReference>
<dbReference type="Pfam" id="PF13636">
    <property type="entry name" value="Methyltranf_PUA"/>
    <property type="match status" value="1"/>
</dbReference>
<evidence type="ECO:0000256" key="3">
    <source>
        <dbReference type="ARBA" id="ARBA00022603"/>
    </source>
</evidence>
<dbReference type="InterPro" id="IPR049560">
    <property type="entry name" value="MeTrfase_RsmB-F_NOP2_cat"/>
</dbReference>
<evidence type="ECO:0000256" key="4">
    <source>
        <dbReference type="ARBA" id="ARBA00022679"/>
    </source>
</evidence>
<dbReference type="GO" id="GO:0001510">
    <property type="term" value="P:RNA methylation"/>
    <property type="evidence" value="ECO:0007669"/>
    <property type="project" value="InterPro"/>
</dbReference>
<keyword evidence="3 7" id="KW-0489">Methyltransferase</keyword>
<evidence type="ECO:0000256" key="7">
    <source>
        <dbReference type="PROSITE-ProRule" id="PRU01023"/>
    </source>
</evidence>
<dbReference type="InterPro" id="IPR029063">
    <property type="entry name" value="SAM-dependent_MTases_sf"/>
</dbReference>
<protein>
    <submittedName>
        <fullName evidence="9">RsmF rRNA methyltransferase first C-terminal domain-containing protein</fullName>
    </submittedName>
</protein>
<dbReference type="SUPFAM" id="SSF53335">
    <property type="entry name" value="S-adenosyl-L-methionine-dependent methyltransferases"/>
    <property type="match status" value="1"/>
</dbReference>
<evidence type="ECO:0000256" key="1">
    <source>
        <dbReference type="ARBA" id="ARBA00007494"/>
    </source>
</evidence>
<dbReference type="Proteomes" id="UP001197795">
    <property type="component" value="Unassembled WGS sequence"/>
</dbReference>
<reference evidence="9 10" key="1">
    <citation type="submission" date="2021-10" db="EMBL/GenBank/DDBJ databases">
        <title>Anaerobic single-cell dispensing facilitates the cultivation of human gut bacteria.</title>
        <authorList>
            <person name="Afrizal A."/>
        </authorList>
    </citation>
    <scope>NUCLEOTIDE SEQUENCE [LARGE SCALE GENOMIC DNA]</scope>
    <source>
        <strain evidence="9 10">CLA-AA-H273</strain>
    </source>
</reference>